<evidence type="ECO:0000313" key="2">
    <source>
        <dbReference type="Proteomes" id="UP001519290"/>
    </source>
</evidence>
<sequence>MHTRRARYLLQPGEPLTLPERTVPQVLRLGLARTILGLDDARILTSPAVAIPLPRYTDGLPLRGTPGIRPEALRFPFMWLPAPLRERFEIDTGDTITLESDDAWALRVVFEMWGSGLYDIETAGWLDVLALYDLDPDDPATQQRIQAWWAGAEDETLDAIDLSGALVPETAEDSDWASIASLALVKSFDKASMALSAVDIVALCELVTEGDLTPLGTSDPARAVSSLVRIARTRFASNGDVSALLAHLQAQADSPGADGPILVDEIISQLSEIAQGLWTAYEPVLVEVLASFTEDSLAGAGTEDR</sequence>
<dbReference type="RefSeq" id="WP_209902939.1">
    <property type="nucleotide sequence ID" value="NZ_BAAAJW010000028.1"/>
</dbReference>
<accession>A0ABS4X3C6</accession>
<reference evidence="1 2" key="1">
    <citation type="submission" date="2021-03" db="EMBL/GenBank/DDBJ databases">
        <title>Sequencing the genomes of 1000 actinobacteria strains.</title>
        <authorList>
            <person name="Klenk H.-P."/>
        </authorList>
    </citation>
    <scope>NUCLEOTIDE SEQUENCE [LARGE SCALE GENOMIC DNA]</scope>
    <source>
        <strain evidence="1 2">DSM 14566</strain>
    </source>
</reference>
<protein>
    <submittedName>
        <fullName evidence="1">Uncharacterized protein</fullName>
    </submittedName>
</protein>
<comment type="caution">
    <text evidence="1">The sequence shown here is derived from an EMBL/GenBank/DDBJ whole genome shotgun (WGS) entry which is preliminary data.</text>
</comment>
<keyword evidence="2" id="KW-1185">Reference proteome</keyword>
<proteinExistence type="predicted"/>
<organism evidence="1 2">
    <name type="scientific">Brachybacterium sacelli</name>
    <dbReference type="NCBI Taxonomy" id="173364"/>
    <lineage>
        <taxon>Bacteria</taxon>
        <taxon>Bacillati</taxon>
        <taxon>Actinomycetota</taxon>
        <taxon>Actinomycetes</taxon>
        <taxon>Micrococcales</taxon>
        <taxon>Dermabacteraceae</taxon>
        <taxon>Brachybacterium</taxon>
    </lineage>
</organism>
<name>A0ABS4X3C6_9MICO</name>
<dbReference type="EMBL" id="JAGIOD010000001">
    <property type="protein sequence ID" value="MBP2382841.1"/>
    <property type="molecule type" value="Genomic_DNA"/>
</dbReference>
<evidence type="ECO:0000313" key="1">
    <source>
        <dbReference type="EMBL" id="MBP2382841.1"/>
    </source>
</evidence>
<gene>
    <name evidence="1" type="ORF">JOF43_002798</name>
</gene>
<dbReference type="Proteomes" id="UP001519290">
    <property type="component" value="Unassembled WGS sequence"/>
</dbReference>